<feature type="non-terminal residue" evidence="2">
    <location>
        <position position="105"/>
    </location>
</feature>
<evidence type="ECO:0000256" key="1">
    <source>
        <dbReference type="SAM" id="MobiDB-lite"/>
    </source>
</evidence>
<accession>A0A6J4NV82</accession>
<protein>
    <submittedName>
        <fullName evidence="2">Cytochrome c subunit of flavocytochrome c sulfide dehydrogenase</fullName>
    </submittedName>
</protein>
<reference evidence="2" key="1">
    <citation type="submission" date="2020-02" db="EMBL/GenBank/DDBJ databases">
        <authorList>
            <person name="Meier V. D."/>
        </authorList>
    </citation>
    <scope>NUCLEOTIDE SEQUENCE</scope>
    <source>
        <strain evidence="2">AVDCRST_MAG51</strain>
    </source>
</reference>
<proteinExistence type="predicted"/>
<feature type="compositionally biased region" description="Basic residues" evidence="1">
    <location>
        <begin position="45"/>
        <end position="55"/>
    </location>
</feature>
<sequence length="105" mass="11916">ENHDRPAGARRRLRPARRGLRPDPAGALHREPGGDLRQLPWHAGPQRRRVRRGAAGRHAERLHGRPDEGVQVRGPARHHHAPAQQGLQRRPDRADRGVLRRAEEV</sequence>
<gene>
    <name evidence="2" type="ORF">AVDCRST_MAG51-662</name>
</gene>
<organism evidence="2">
    <name type="scientific">uncultured Ramlibacter sp</name>
    <dbReference type="NCBI Taxonomy" id="260755"/>
    <lineage>
        <taxon>Bacteria</taxon>
        <taxon>Pseudomonadati</taxon>
        <taxon>Pseudomonadota</taxon>
        <taxon>Betaproteobacteria</taxon>
        <taxon>Burkholderiales</taxon>
        <taxon>Comamonadaceae</taxon>
        <taxon>Ramlibacter</taxon>
        <taxon>environmental samples</taxon>
    </lineage>
</organism>
<feature type="compositionally biased region" description="Basic and acidic residues" evidence="1">
    <location>
        <begin position="89"/>
        <end position="105"/>
    </location>
</feature>
<feature type="compositionally biased region" description="Basic residues" evidence="1">
    <location>
        <begin position="8"/>
        <end position="19"/>
    </location>
</feature>
<name>A0A6J4NV82_9BURK</name>
<evidence type="ECO:0000313" key="2">
    <source>
        <dbReference type="EMBL" id="CAA9394735.1"/>
    </source>
</evidence>
<dbReference type="EMBL" id="CADCUX010000145">
    <property type="protein sequence ID" value="CAA9394735.1"/>
    <property type="molecule type" value="Genomic_DNA"/>
</dbReference>
<feature type="region of interest" description="Disordered" evidence="1">
    <location>
        <begin position="1"/>
        <end position="105"/>
    </location>
</feature>
<dbReference type="AlphaFoldDB" id="A0A6J4NV82"/>
<feature type="compositionally biased region" description="Basic and acidic residues" evidence="1">
    <location>
        <begin position="57"/>
        <end position="70"/>
    </location>
</feature>
<feature type="non-terminal residue" evidence="2">
    <location>
        <position position="1"/>
    </location>
</feature>